<dbReference type="RefSeq" id="WP_283172214.1">
    <property type="nucleotide sequence ID" value="NZ_JAPNOA010000009.1"/>
</dbReference>
<feature type="domain" description="D-isomer specific 2-hydroxyacid dehydrogenase catalytic" evidence="5">
    <location>
        <begin position="17"/>
        <end position="305"/>
    </location>
</feature>
<comment type="caution">
    <text evidence="7">The sequence shown here is derived from an EMBL/GenBank/DDBJ whole genome shotgun (WGS) entry which is preliminary data.</text>
</comment>
<dbReference type="EMBL" id="JAPNOA010000009">
    <property type="protein sequence ID" value="MCY0963995.1"/>
    <property type="molecule type" value="Genomic_DNA"/>
</dbReference>
<feature type="domain" description="D-isomer specific 2-hydroxyacid dehydrogenase NAD-binding" evidence="6">
    <location>
        <begin position="104"/>
        <end position="283"/>
    </location>
</feature>
<dbReference type="InterPro" id="IPR006140">
    <property type="entry name" value="D-isomer_DH_NAD-bd"/>
</dbReference>
<gene>
    <name evidence="7" type="ORF">OUO13_02240</name>
</gene>
<dbReference type="InterPro" id="IPR050418">
    <property type="entry name" value="D-iso_2-hydroxyacid_DH_PdxB"/>
</dbReference>
<dbReference type="Pfam" id="PF00389">
    <property type="entry name" value="2-Hacid_dh"/>
    <property type="match status" value="1"/>
</dbReference>
<keyword evidence="3" id="KW-0520">NAD</keyword>
<dbReference type="SUPFAM" id="SSF51735">
    <property type="entry name" value="NAD(P)-binding Rossmann-fold domains"/>
    <property type="match status" value="1"/>
</dbReference>
<dbReference type="PANTHER" id="PTHR43761:SF1">
    <property type="entry name" value="D-ISOMER SPECIFIC 2-HYDROXYACID DEHYDROGENASE CATALYTIC DOMAIN-CONTAINING PROTEIN-RELATED"/>
    <property type="match status" value="1"/>
</dbReference>
<evidence type="ECO:0000256" key="4">
    <source>
        <dbReference type="RuleBase" id="RU003719"/>
    </source>
</evidence>
<name>A0A9X3IR96_9GAMM</name>
<evidence type="ECO:0000256" key="3">
    <source>
        <dbReference type="ARBA" id="ARBA00023027"/>
    </source>
</evidence>
<dbReference type="Proteomes" id="UP001150830">
    <property type="component" value="Unassembled WGS sequence"/>
</dbReference>
<dbReference type="SUPFAM" id="SSF52283">
    <property type="entry name" value="Formate/glycerate dehydrogenase catalytic domain-like"/>
    <property type="match status" value="1"/>
</dbReference>
<reference evidence="7" key="1">
    <citation type="submission" date="2022-11" db="EMBL/GenBank/DDBJ databases">
        <title>Parathalassolutuus dongxingensis gen. nov., sp. nov., a novel member of family Oceanospirillaceae isolated from a coastal shrimp pond in Guangxi, China.</title>
        <authorList>
            <person name="Chen H."/>
        </authorList>
    </citation>
    <scope>NUCLEOTIDE SEQUENCE</scope>
    <source>
        <strain evidence="7">G-43</strain>
    </source>
</reference>
<keyword evidence="2 4" id="KW-0560">Oxidoreductase</keyword>
<dbReference type="GO" id="GO:0051287">
    <property type="term" value="F:NAD binding"/>
    <property type="evidence" value="ECO:0007669"/>
    <property type="project" value="InterPro"/>
</dbReference>
<evidence type="ECO:0000259" key="5">
    <source>
        <dbReference type="Pfam" id="PF00389"/>
    </source>
</evidence>
<dbReference type="InterPro" id="IPR029753">
    <property type="entry name" value="D-isomer_DH_CS"/>
</dbReference>
<dbReference type="PROSITE" id="PS00670">
    <property type="entry name" value="D_2_HYDROXYACID_DH_2"/>
    <property type="match status" value="1"/>
</dbReference>
<evidence type="ECO:0000256" key="1">
    <source>
        <dbReference type="ARBA" id="ARBA00005854"/>
    </source>
</evidence>
<dbReference type="Pfam" id="PF02826">
    <property type="entry name" value="2-Hacid_dh_C"/>
    <property type="match status" value="1"/>
</dbReference>
<protein>
    <submittedName>
        <fullName evidence="7">Glycerate dehydrogenase</fullName>
    </submittedName>
</protein>
<evidence type="ECO:0000313" key="8">
    <source>
        <dbReference type="Proteomes" id="UP001150830"/>
    </source>
</evidence>
<dbReference type="AlphaFoldDB" id="A0A9X3IR96"/>
<dbReference type="PANTHER" id="PTHR43761">
    <property type="entry name" value="D-ISOMER SPECIFIC 2-HYDROXYACID DEHYDROGENASE FAMILY PROTEIN (AFU_ORTHOLOGUE AFUA_1G13630)"/>
    <property type="match status" value="1"/>
</dbReference>
<organism evidence="7 8">
    <name type="scientific">Parathalassolituus penaei</name>
    <dbReference type="NCBI Taxonomy" id="2997323"/>
    <lineage>
        <taxon>Bacteria</taxon>
        <taxon>Pseudomonadati</taxon>
        <taxon>Pseudomonadota</taxon>
        <taxon>Gammaproteobacteria</taxon>
        <taxon>Oceanospirillales</taxon>
        <taxon>Oceanospirillaceae</taxon>
        <taxon>Parathalassolituus</taxon>
    </lineage>
</organism>
<evidence type="ECO:0000256" key="2">
    <source>
        <dbReference type="ARBA" id="ARBA00023002"/>
    </source>
</evidence>
<keyword evidence="8" id="KW-1185">Reference proteome</keyword>
<dbReference type="InterPro" id="IPR036291">
    <property type="entry name" value="NAD(P)-bd_dom_sf"/>
</dbReference>
<accession>A0A9X3IR96</accession>
<dbReference type="Gene3D" id="3.40.50.720">
    <property type="entry name" value="NAD(P)-binding Rossmann-like Domain"/>
    <property type="match status" value="2"/>
</dbReference>
<proteinExistence type="inferred from homology"/>
<evidence type="ECO:0000313" key="7">
    <source>
        <dbReference type="EMBL" id="MCY0963995.1"/>
    </source>
</evidence>
<dbReference type="InterPro" id="IPR006139">
    <property type="entry name" value="D-isomer_2_OHA_DH_cat_dom"/>
</dbReference>
<comment type="similarity">
    <text evidence="1 4">Belongs to the D-isomer specific 2-hydroxyacid dehydrogenase family.</text>
</comment>
<sequence length="307" mass="33094">MKAVLLDLDTMGDGIDLEPIRSRVSELRVYGTTSPEQLDEHLGDADLIITNKVKIPAQVMVNRRGILILATGTNNVDMDAARALGLPVMNVLNYGTASVAQHTLMLMLALAARLPAYQHDLQHGAWQQSPFFCLLNHSTTELLGKRLVMVGSGVLGSAVAKLASAFGMEVSFCARPGAEQDDRPTLDQLLPHADVLSFHCPLNADTRHLLNAERLQQIRPGCLVVNCARGGIIDEVACLQALRDGRLGGLAVDVLPEEPPVQGHALLDALGQGLNLMVTPHNAWISPQARQRIIELTAANIDRLLAS</sequence>
<evidence type="ECO:0000259" key="6">
    <source>
        <dbReference type="Pfam" id="PF02826"/>
    </source>
</evidence>
<dbReference type="GO" id="GO:0016616">
    <property type="term" value="F:oxidoreductase activity, acting on the CH-OH group of donors, NAD or NADP as acceptor"/>
    <property type="evidence" value="ECO:0007669"/>
    <property type="project" value="InterPro"/>
</dbReference>